<dbReference type="Gene3D" id="1.10.10.10">
    <property type="entry name" value="Winged helix-like DNA-binding domain superfamily/Winged helix DNA-binding domain"/>
    <property type="match status" value="1"/>
</dbReference>
<evidence type="ECO:0000259" key="4">
    <source>
        <dbReference type="SMART" id="SM01012"/>
    </source>
</evidence>
<reference evidence="6" key="1">
    <citation type="submission" date="2016-10" db="EMBL/GenBank/DDBJ databases">
        <authorList>
            <person name="Varghese N."/>
            <person name="Submissions S."/>
        </authorList>
    </citation>
    <scope>NUCLEOTIDE SEQUENCE [LARGE SCALE GENOMIC DNA]</scope>
    <source>
        <strain evidence="6">DSM 44796</strain>
    </source>
</reference>
<proteinExistence type="predicted"/>
<organism evidence="5 6">
    <name type="scientific">Lentzea albidocapillata subsp. violacea</name>
    <dbReference type="NCBI Taxonomy" id="128104"/>
    <lineage>
        <taxon>Bacteria</taxon>
        <taxon>Bacillati</taxon>
        <taxon>Actinomycetota</taxon>
        <taxon>Actinomycetes</taxon>
        <taxon>Pseudonocardiales</taxon>
        <taxon>Pseudonocardiaceae</taxon>
        <taxon>Lentzea</taxon>
    </lineage>
</organism>
<dbReference type="SMART" id="SM01012">
    <property type="entry name" value="ANTAR"/>
    <property type="match status" value="1"/>
</dbReference>
<keyword evidence="1" id="KW-0805">Transcription regulation</keyword>
<dbReference type="InterPro" id="IPR029016">
    <property type="entry name" value="GAF-like_dom_sf"/>
</dbReference>
<evidence type="ECO:0000313" key="6">
    <source>
        <dbReference type="Proteomes" id="UP000199682"/>
    </source>
</evidence>
<keyword evidence="2" id="KW-0804">Transcription</keyword>
<dbReference type="Gene3D" id="3.30.450.40">
    <property type="match status" value="1"/>
</dbReference>
<protein>
    <submittedName>
        <fullName evidence="5">ANTAR domain-containing protein</fullName>
    </submittedName>
</protein>
<dbReference type="SUPFAM" id="SSF55781">
    <property type="entry name" value="GAF domain-like"/>
    <property type="match status" value="1"/>
</dbReference>
<evidence type="ECO:0000256" key="1">
    <source>
        <dbReference type="ARBA" id="ARBA00023015"/>
    </source>
</evidence>
<gene>
    <name evidence="5" type="ORF">SAMN04488074_107228</name>
</gene>
<dbReference type="Pfam" id="PF13185">
    <property type="entry name" value="GAF_2"/>
    <property type="match status" value="1"/>
</dbReference>
<dbReference type="Proteomes" id="UP000199682">
    <property type="component" value="Unassembled WGS sequence"/>
</dbReference>
<evidence type="ECO:0000259" key="3">
    <source>
        <dbReference type="SMART" id="SM00065"/>
    </source>
</evidence>
<dbReference type="GO" id="GO:0003723">
    <property type="term" value="F:RNA binding"/>
    <property type="evidence" value="ECO:0007669"/>
    <property type="project" value="InterPro"/>
</dbReference>
<evidence type="ECO:0000313" key="5">
    <source>
        <dbReference type="EMBL" id="SDK82327.1"/>
    </source>
</evidence>
<dbReference type="InterPro" id="IPR012074">
    <property type="entry name" value="GAF_ANTAR"/>
</dbReference>
<dbReference type="RefSeq" id="WP_256334760.1">
    <property type="nucleotide sequence ID" value="NZ_FNET01000007.1"/>
</dbReference>
<dbReference type="Pfam" id="PF03861">
    <property type="entry name" value="ANTAR"/>
    <property type="match status" value="1"/>
</dbReference>
<sequence length="230" mass="24695">MDGQRRDRLERMIAERAAGSEWPPALCTVCVQVLPGVDAAALVLRGDARAQEMVSASDGWAAVIEELQYTLGEGPAVEAWRGGGPVLVGDVSAEQGRWPGFADAAAEEGLAAMFAFPLQVGGIRLGTLDLYRRRPGGLSAEAVTDAALLADLATLALLENELAADEDKLRMEVSYQDVHMATGVLAAKLRISLEDAFARLRAHAFAERRSVLEVSRDVLDQRISLDRLAD</sequence>
<feature type="domain" description="GAF" evidence="3">
    <location>
        <begin position="5"/>
        <end position="167"/>
    </location>
</feature>
<dbReference type="InterPro" id="IPR003018">
    <property type="entry name" value="GAF"/>
</dbReference>
<evidence type="ECO:0000256" key="2">
    <source>
        <dbReference type="ARBA" id="ARBA00023163"/>
    </source>
</evidence>
<dbReference type="PIRSF" id="PIRSF036625">
    <property type="entry name" value="GAF_ANTAR"/>
    <property type="match status" value="1"/>
</dbReference>
<dbReference type="InterPro" id="IPR005561">
    <property type="entry name" value="ANTAR"/>
</dbReference>
<name>A0A1G9F1L3_9PSEU</name>
<dbReference type="AlphaFoldDB" id="A0A1G9F1L3"/>
<dbReference type="SMART" id="SM00065">
    <property type="entry name" value="GAF"/>
    <property type="match status" value="1"/>
</dbReference>
<feature type="domain" description="ANTAR" evidence="4">
    <location>
        <begin position="154"/>
        <end position="219"/>
    </location>
</feature>
<accession>A0A1G9F1L3</accession>
<dbReference type="InterPro" id="IPR036388">
    <property type="entry name" value="WH-like_DNA-bd_sf"/>
</dbReference>
<dbReference type="EMBL" id="FNET01000007">
    <property type="protein sequence ID" value="SDK82327.1"/>
    <property type="molecule type" value="Genomic_DNA"/>
</dbReference>